<dbReference type="InterPro" id="IPR019420">
    <property type="entry name" value="7TM_GPCR_serpentine_rcpt_Srbc"/>
</dbReference>
<reference evidence="2" key="1">
    <citation type="submission" date="2023-07" db="EMBL/GenBank/DDBJ databases">
        <authorList>
            <consortium name="CYATHOMIX"/>
        </authorList>
    </citation>
    <scope>NUCLEOTIDE SEQUENCE</scope>
    <source>
        <strain evidence="2">N/A</strain>
    </source>
</reference>
<dbReference type="PANTHER" id="PTHR46955:SF3">
    <property type="entry name" value="G_PROTEIN_RECEP_F1_2 DOMAIN-CONTAINING PROTEIN"/>
    <property type="match status" value="1"/>
</dbReference>
<comment type="caution">
    <text evidence="2">The sequence shown here is derived from an EMBL/GenBank/DDBJ whole genome shotgun (WGS) entry which is preliminary data.</text>
</comment>
<accession>A0AA36HA20</accession>
<dbReference type="PANTHER" id="PTHR46955">
    <property type="entry name" value="PROTEIN CBG01349-RELATED"/>
    <property type="match status" value="1"/>
</dbReference>
<sequence length="250" mass="27317">MGNLSFLITDLLILSLQITCGICNGFVFFMYCRVKKLRKNLALRMVLYLSISDALLAVTELYANLALLIGLALACCDVTAEFILSPILPRPNCAAIGCFVSDRFRNYWGTSNMVLGLFVIILTVAMLIKLHYIKKNSASEKALVATSNSNTSRFRQANRSSVGILLTSLLFVTLPSVGVGFVEMIGFSIFKTVGPFYILGLLSAGTCNCIVYFALNRDMRVLARNCILGKTHPQAEATTKVSMSPSAMPL</sequence>
<dbReference type="EMBL" id="CATQJL010000316">
    <property type="protein sequence ID" value="CAJ0606940.1"/>
    <property type="molecule type" value="Genomic_DNA"/>
</dbReference>
<dbReference type="SUPFAM" id="SSF81321">
    <property type="entry name" value="Family A G protein-coupled receptor-like"/>
    <property type="match status" value="1"/>
</dbReference>
<dbReference type="Pfam" id="PF10316">
    <property type="entry name" value="7TM_GPCR_Srbc"/>
    <property type="match status" value="1"/>
</dbReference>
<keyword evidence="1" id="KW-1133">Transmembrane helix</keyword>
<feature type="transmembrane region" description="Helical" evidence="1">
    <location>
        <begin position="41"/>
        <end position="63"/>
    </location>
</feature>
<keyword evidence="3" id="KW-1185">Reference proteome</keyword>
<protein>
    <recommendedName>
        <fullName evidence="4">G-protein coupled receptors family 1 profile domain-containing protein</fullName>
    </recommendedName>
</protein>
<feature type="transmembrane region" description="Helical" evidence="1">
    <location>
        <begin position="6"/>
        <end position="29"/>
    </location>
</feature>
<proteinExistence type="predicted"/>
<feature type="transmembrane region" description="Helical" evidence="1">
    <location>
        <begin position="162"/>
        <end position="190"/>
    </location>
</feature>
<feature type="transmembrane region" description="Helical" evidence="1">
    <location>
        <begin position="113"/>
        <end position="132"/>
    </location>
</feature>
<feature type="transmembrane region" description="Helical" evidence="1">
    <location>
        <begin position="196"/>
        <end position="215"/>
    </location>
</feature>
<dbReference type="InterPro" id="IPR052322">
    <property type="entry name" value="Mito_rRNA_Mtase_NSUN4"/>
</dbReference>
<keyword evidence="1" id="KW-0812">Transmembrane</keyword>
<evidence type="ECO:0000313" key="2">
    <source>
        <dbReference type="EMBL" id="CAJ0606940.1"/>
    </source>
</evidence>
<gene>
    <name evidence="2" type="ORF">CYNAS_LOCUS18923</name>
</gene>
<dbReference type="AlphaFoldDB" id="A0AA36HA20"/>
<evidence type="ECO:0000256" key="1">
    <source>
        <dbReference type="SAM" id="Phobius"/>
    </source>
</evidence>
<dbReference type="Proteomes" id="UP001176961">
    <property type="component" value="Unassembled WGS sequence"/>
</dbReference>
<evidence type="ECO:0000313" key="3">
    <source>
        <dbReference type="Proteomes" id="UP001176961"/>
    </source>
</evidence>
<keyword evidence="1" id="KW-0472">Membrane</keyword>
<evidence type="ECO:0008006" key="4">
    <source>
        <dbReference type="Google" id="ProtNLM"/>
    </source>
</evidence>
<name>A0AA36HA20_CYLNA</name>
<organism evidence="2 3">
    <name type="scientific">Cylicocyclus nassatus</name>
    <name type="common">Nematode worm</name>
    <dbReference type="NCBI Taxonomy" id="53992"/>
    <lineage>
        <taxon>Eukaryota</taxon>
        <taxon>Metazoa</taxon>
        <taxon>Ecdysozoa</taxon>
        <taxon>Nematoda</taxon>
        <taxon>Chromadorea</taxon>
        <taxon>Rhabditida</taxon>
        <taxon>Rhabditina</taxon>
        <taxon>Rhabditomorpha</taxon>
        <taxon>Strongyloidea</taxon>
        <taxon>Strongylidae</taxon>
        <taxon>Cylicocyclus</taxon>
    </lineage>
</organism>